<gene>
    <name evidence="2" type="ORF">ACFO4E_00305</name>
</gene>
<name>A0ABV9DQD2_9ACTN</name>
<comment type="caution">
    <text evidence="2">The sequence shown here is derived from an EMBL/GenBank/DDBJ whole genome shotgun (WGS) entry which is preliminary data.</text>
</comment>
<dbReference type="PANTHER" id="PTHR34374">
    <property type="entry name" value="LARGE RIBOSOMAL RNA SUBUNIT ACCUMULATION PROTEIN YCED HOMOLOG 1, CHLOROPLASTIC"/>
    <property type="match status" value="1"/>
</dbReference>
<proteinExistence type="predicted"/>
<dbReference type="Proteomes" id="UP001595923">
    <property type="component" value="Unassembled WGS sequence"/>
</dbReference>
<dbReference type="InterPro" id="IPR003772">
    <property type="entry name" value="YceD"/>
</dbReference>
<evidence type="ECO:0000256" key="1">
    <source>
        <dbReference type="SAM" id="MobiDB-lite"/>
    </source>
</evidence>
<reference evidence="3" key="1">
    <citation type="journal article" date="2019" name="Int. J. Syst. Evol. Microbiol.">
        <title>The Global Catalogue of Microorganisms (GCM) 10K type strain sequencing project: providing services to taxonomists for standard genome sequencing and annotation.</title>
        <authorList>
            <consortium name="The Broad Institute Genomics Platform"/>
            <consortium name="The Broad Institute Genome Sequencing Center for Infectious Disease"/>
            <person name="Wu L."/>
            <person name="Ma J."/>
        </authorList>
    </citation>
    <scope>NUCLEOTIDE SEQUENCE [LARGE SCALE GENOMIC DNA]</scope>
    <source>
        <strain evidence="3">XZYJ18</strain>
    </source>
</reference>
<keyword evidence="3" id="KW-1185">Reference proteome</keyword>
<dbReference type="PANTHER" id="PTHR34374:SF1">
    <property type="entry name" value="LARGE RIBOSOMAL RNA SUBUNIT ACCUMULATION PROTEIN YCED HOMOLOG 1, CHLOROPLASTIC"/>
    <property type="match status" value="1"/>
</dbReference>
<dbReference type="EMBL" id="JBHSFQ010000001">
    <property type="protein sequence ID" value="MFC4560288.1"/>
    <property type="molecule type" value="Genomic_DNA"/>
</dbReference>
<accession>A0ABV9DQD2</accession>
<organism evidence="2 3">
    <name type="scientific">Nocardiopsis mangrovi</name>
    <dbReference type="NCBI Taxonomy" id="1179818"/>
    <lineage>
        <taxon>Bacteria</taxon>
        <taxon>Bacillati</taxon>
        <taxon>Actinomycetota</taxon>
        <taxon>Actinomycetes</taxon>
        <taxon>Streptosporangiales</taxon>
        <taxon>Nocardiopsidaceae</taxon>
        <taxon>Nocardiopsis</taxon>
    </lineage>
</organism>
<feature type="region of interest" description="Disordered" evidence="1">
    <location>
        <begin position="1"/>
        <end position="34"/>
    </location>
</feature>
<evidence type="ECO:0000313" key="3">
    <source>
        <dbReference type="Proteomes" id="UP001595923"/>
    </source>
</evidence>
<sequence length="181" mass="19185">MVDTRPLGRQPGSSRTVSRAVSAPGSFATGMSGVPEGAEIDLDLRLEAVMEGVLVTGTATATATGECSRCLDPVSEPVEAGFQELFRYPSDDDLGPADPVDQDDEDEDYYLEGESIDLEQVVRDAVVLALPLSPLCRDDCPGLCVECGVKLADAEPGHGHGDGVDPRWEALRQLGEEPGDR</sequence>
<dbReference type="Pfam" id="PF02620">
    <property type="entry name" value="YceD"/>
    <property type="match status" value="1"/>
</dbReference>
<evidence type="ECO:0000313" key="2">
    <source>
        <dbReference type="EMBL" id="MFC4560288.1"/>
    </source>
</evidence>
<dbReference type="RefSeq" id="WP_378570906.1">
    <property type="nucleotide sequence ID" value="NZ_JBHSFQ010000001.1"/>
</dbReference>
<protein>
    <submittedName>
        <fullName evidence="2">YceD family protein</fullName>
    </submittedName>
</protein>